<dbReference type="Gene3D" id="1.10.10.60">
    <property type="entry name" value="Homeodomain-like"/>
    <property type="match status" value="1"/>
</dbReference>
<feature type="region of interest" description="Disordered" evidence="7">
    <location>
        <begin position="49"/>
        <end position="74"/>
    </location>
</feature>
<dbReference type="InterPro" id="IPR017970">
    <property type="entry name" value="Homeobox_CS"/>
</dbReference>
<dbReference type="OrthoDB" id="6159439at2759"/>
<evidence type="ECO:0000256" key="3">
    <source>
        <dbReference type="ARBA" id="ARBA00023155"/>
    </source>
</evidence>
<dbReference type="InterPro" id="IPR009057">
    <property type="entry name" value="Homeodomain-like_sf"/>
</dbReference>
<reference evidence="9 10" key="1">
    <citation type="journal article" date="2019" name="Commun. Biol.">
        <title>The bagworm genome reveals a unique fibroin gene that provides high tensile strength.</title>
        <authorList>
            <person name="Kono N."/>
            <person name="Nakamura H."/>
            <person name="Ohtoshi R."/>
            <person name="Tomita M."/>
            <person name="Numata K."/>
            <person name="Arakawa K."/>
        </authorList>
    </citation>
    <scope>NUCLEOTIDE SEQUENCE [LARGE SCALE GENOMIC DNA]</scope>
</reference>
<comment type="subcellular location">
    <subcellularLocation>
        <location evidence="1 5 6">Nucleus</location>
    </subcellularLocation>
</comment>
<dbReference type="PANTHER" id="PTHR24333:SF8">
    <property type="entry name" value="HOMEOBOX PROTEIN CEH-62"/>
    <property type="match status" value="1"/>
</dbReference>
<dbReference type="STRING" id="151549.A0A4C1VMB4"/>
<evidence type="ECO:0000256" key="1">
    <source>
        <dbReference type="ARBA" id="ARBA00004123"/>
    </source>
</evidence>
<dbReference type="InterPro" id="IPR050848">
    <property type="entry name" value="Homeobox_TF"/>
</dbReference>
<dbReference type="SMART" id="SM00389">
    <property type="entry name" value="HOX"/>
    <property type="match status" value="1"/>
</dbReference>
<dbReference type="GO" id="GO:0005634">
    <property type="term" value="C:nucleus"/>
    <property type="evidence" value="ECO:0007669"/>
    <property type="project" value="UniProtKB-SubCell"/>
</dbReference>
<evidence type="ECO:0000313" key="10">
    <source>
        <dbReference type="Proteomes" id="UP000299102"/>
    </source>
</evidence>
<keyword evidence="10" id="KW-1185">Reference proteome</keyword>
<proteinExistence type="predicted"/>
<dbReference type="GO" id="GO:0003677">
    <property type="term" value="F:DNA binding"/>
    <property type="evidence" value="ECO:0007669"/>
    <property type="project" value="UniProtKB-UniRule"/>
</dbReference>
<evidence type="ECO:0000256" key="4">
    <source>
        <dbReference type="ARBA" id="ARBA00023242"/>
    </source>
</evidence>
<dbReference type="AlphaFoldDB" id="A0A4C1VMB4"/>
<dbReference type="SUPFAM" id="SSF46689">
    <property type="entry name" value="Homeodomain-like"/>
    <property type="match status" value="1"/>
</dbReference>
<dbReference type="PROSITE" id="PS50071">
    <property type="entry name" value="HOMEOBOX_2"/>
    <property type="match status" value="1"/>
</dbReference>
<dbReference type="PANTHER" id="PTHR24333">
    <property type="entry name" value="HOMEO BOX HB9 LIKE A-RELATED"/>
    <property type="match status" value="1"/>
</dbReference>
<organism evidence="9 10">
    <name type="scientific">Eumeta variegata</name>
    <name type="common">Bagworm moth</name>
    <name type="synonym">Eumeta japonica</name>
    <dbReference type="NCBI Taxonomy" id="151549"/>
    <lineage>
        <taxon>Eukaryota</taxon>
        <taxon>Metazoa</taxon>
        <taxon>Ecdysozoa</taxon>
        <taxon>Arthropoda</taxon>
        <taxon>Hexapoda</taxon>
        <taxon>Insecta</taxon>
        <taxon>Pterygota</taxon>
        <taxon>Neoptera</taxon>
        <taxon>Endopterygota</taxon>
        <taxon>Lepidoptera</taxon>
        <taxon>Glossata</taxon>
        <taxon>Ditrysia</taxon>
        <taxon>Tineoidea</taxon>
        <taxon>Psychidae</taxon>
        <taxon>Oiketicinae</taxon>
        <taxon>Eumeta</taxon>
    </lineage>
</organism>
<keyword evidence="2 5" id="KW-0238">DNA-binding</keyword>
<evidence type="ECO:0000313" key="9">
    <source>
        <dbReference type="EMBL" id="GBP39771.1"/>
    </source>
</evidence>
<keyword evidence="3 5" id="KW-0371">Homeobox</keyword>
<evidence type="ECO:0000256" key="7">
    <source>
        <dbReference type="SAM" id="MobiDB-lite"/>
    </source>
</evidence>
<dbReference type="EMBL" id="BGZK01000370">
    <property type="protein sequence ID" value="GBP39771.1"/>
    <property type="molecule type" value="Genomic_DNA"/>
</dbReference>
<sequence>MSYHPQSDAVPVYKDFQSYSNLVLPNQSLFVNATDTVTGISQNLQQTEWQPSSYGSIGGHSPLRDRAHGTSTGQVSRCLPNPIQFVRPSSANPMLQKPPNQNICLNEASTLVHNQESSYTQNHFRNTSCMYGSTAPLLPVQDHCNYKESSWGTLSRSLNQHSKKKRTRIAFKTDQLAVLEQIFKSQPYINKSERRILSKKLDLCDKSIKVWFQNRRIKEKRDNQPCDIHNESGPAPSEESVVTSAMMDEIDKEIQQPTDNGLVQISERALRHLYLLVNPFLPDDLSTLIAENGEAAGASSVQSFSELSSIHHDIAHLRSEGQHDSISSDLYGTGNNTNASKSSNAEINNMSLCLPVYEPISPEPPLTTDSEYSGIGSPSHNVLLQEFFSINPPQT</sequence>
<feature type="domain" description="Homeobox" evidence="8">
    <location>
        <begin position="162"/>
        <end position="222"/>
    </location>
</feature>
<dbReference type="CDD" id="cd00086">
    <property type="entry name" value="homeodomain"/>
    <property type="match status" value="1"/>
</dbReference>
<dbReference type="InterPro" id="IPR001356">
    <property type="entry name" value="HD"/>
</dbReference>
<evidence type="ECO:0000256" key="2">
    <source>
        <dbReference type="ARBA" id="ARBA00023125"/>
    </source>
</evidence>
<evidence type="ECO:0000256" key="5">
    <source>
        <dbReference type="PROSITE-ProRule" id="PRU00108"/>
    </source>
</evidence>
<protein>
    <submittedName>
        <fullName evidence="9">Protein zerknuellt</fullName>
    </submittedName>
</protein>
<gene>
    <name evidence="9" type="primary">zen</name>
    <name evidence="9" type="ORF">EVAR_23097_1</name>
</gene>
<name>A0A4C1VMB4_EUMVA</name>
<evidence type="ECO:0000256" key="6">
    <source>
        <dbReference type="RuleBase" id="RU000682"/>
    </source>
</evidence>
<comment type="caution">
    <text evidence="9">The sequence shown here is derived from an EMBL/GenBank/DDBJ whole genome shotgun (WGS) entry which is preliminary data.</text>
</comment>
<accession>A0A4C1VMB4</accession>
<dbReference type="PROSITE" id="PS00027">
    <property type="entry name" value="HOMEOBOX_1"/>
    <property type="match status" value="1"/>
</dbReference>
<dbReference type="GO" id="GO:0000981">
    <property type="term" value="F:DNA-binding transcription factor activity, RNA polymerase II-specific"/>
    <property type="evidence" value="ECO:0007669"/>
    <property type="project" value="InterPro"/>
</dbReference>
<feature type="DNA-binding region" description="Homeobox" evidence="5">
    <location>
        <begin position="164"/>
        <end position="223"/>
    </location>
</feature>
<evidence type="ECO:0000259" key="8">
    <source>
        <dbReference type="PROSITE" id="PS50071"/>
    </source>
</evidence>
<dbReference type="Pfam" id="PF00046">
    <property type="entry name" value="Homeodomain"/>
    <property type="match status" value="1"/>
</dbReference>
<dbReference type="Proteomes" id="UP000299102">
    <property type="component" value="Unassembled WGS sequence"/>
</dbReference>
<keyword evidence="4 5" id="KW-0539">Nucleus</keyword>